<keyword evidence="2" id="KW-1185">Reference proteome</keyword>
<dbReference type="EMBL" id="KN882000">
    <property type="protein sequence ID" value="KIY47213.1"/>
    <property type="molecule type" value="Genomic_DNA"/>
</dbReference>
<proteinExistence type="predicted"/>
<dbReference type="AlphaFoldDB" id="A0A0D7A8S2"/>
<organism evidence="1 2">
    <name type="scientific">Fistulina hepatica ATCC 64428</name>
    <dbReference type="NCBI Taxonomy" id="1128425"/>
    <lineage>
        <taxon>Eukaryota</taxon>
        <taxon>Fungi</taxon>
        <taxon>Dikarya</taxon>
        <taxon>Basidiomycota</taxon>
        <taxon>Agaricomycotina</taxon>
        <taxon>Agaricomycetes</taxon>
        <taxon>Agaricomycetidae</taxon>
        <taxon>Agaricales</taxon>
        <taxon>Fistulinaceae</taxon>
        <taxon>Fistulina</taxon>
    </lineage>
</organism>
<reference evidence="1 2" key="1">
    <citation type="journal article" date="2015" name="Fungal Genet. Biol.">
        <title>Evolution of novel wood decay mechanisms in Agaricales revealed by the genome sequences of Fistulina hepatica and Cylindrobasidium torrendii.</title>
        <authorList>
            <person name="Floudas D."/>
            <person name="Held B.W."/>
            <person name="Riley R."/>
            <person name="Nagy L.G."/>
            <person name="Koehler G."/>
            <person name="Ransdell A.S."/>
            <person name="Younus H."/>
            <person name="Chow J."/>
            <person name="Chiniquy J."/>
            <person name="Lipzen A."/>
            <person name="Tritt A."/>
            <person name="Sun H."/>
            <person name="Haridas S."/>
            <person name="LaButti K."/>
            <person name="Ohm R.A."/>
            <person name="Kues U."/>
            <person name="Blanchette R.A."/>
            <person name="Grigoriev I.V."/>
            <person name="Minto R.E."/>
            <person name="Hibbett D.S."/>
        </authorList>
    </citation>
    <scope>NUCLEOTIDE SEQUENCE [LARGE SCALE GENOMIC DNA]</scope>
    <source>
        <strain evidence="1 2">ATCC 64428</strain>
    </source>
</reference>
<gene>
    <name evidence="1" type="ORF">FISHEDRAFT_74891</name>
</gene>
<protein>
    <submittedName>
        <fullName evidence="1">Uncharacterized protein</fullName>
    </submittedName>
</protein>
<evidence type="ECO:0000313" key="2">
    <source>
        <dbReference type="Proteomes" id="UP000054144"/>
    </source>
</evidence>
<sequence>MALSTFEELLKLEAVEREWKSPLSEERDLLLMNRYKKRPLQEHLRSAKINLTHLLWNTRKQPHLAKVSTFYPVQIGTEARALSVSRTVKILEAINVDLK</sequence>
<dbReference type="Proteomes" id="UP000054144">
    <property type="component" value="Unassembled WGS sequence"/>
</dbReference>
<name>A0A0D7A8S2_9AGAR</name>
<evidence type="ECO:0000313" key="1">
    <source>
        <dbReference type="EMBL" id="KIY47213.1"/>
    </source>
</evidence>
<accession>A0A0D7A8S2</accession>